<dbReference type="Gene3D" id="3.20.20.30">
    <property type="entry name" value="Luciferase-like domain"/>
    <property type="match status" value="1"/>
</dbReference>
<evidence type="ECO:0000313" key="5">
    <source>
        <dbReference type="EMBL" id="CAA9425022.1"/>
    </source>
</evidence>
<dbReference type="InterPro" id="IPR011251">
    <property type="entry name" value="Luciferase-like_dom"/>
</dbReference>
<feature type="compositionally biased region" description="Basic and acidic residues" evidence="3">
    <location>
        <begin position="358"/>
        <end position="370"/>
    </location>
</feature>
<keyword evidence="1" id="KW-0560">Oxidoreductase</keyword>
<dbReference type="EMBL" id="CADCUY010000466">
    <property type="protein sequence ID" value="CAA9425022.1"/>
    <property type="molecule type" value="Genomic_DNA"/>
</dbReference>
<gene>
    <name evidence="5" type="ORF">AVDCRST_MAG35-2252</name>
</gene>
<name>A0A6J4Q127_9ACTN</name>
<sequence length="379" mass="40447">MPTTAAHPIQLGLNAFGDVPVDGDGRLVSDAEAVRVMVEEAVRAERVGLDVFSIGEHYRPEQVDSASTVALGAIAGRTERIRVGTAVAVLSTQDPVRLYHQFATLDAASSGRASLVLGRASSTESFPLFGFSMEDYDQLFEENLELFLALLDGGAVTWSGLSRPALEGYRPRPRLAPGSAAPWIGIGGSPQSVLRAARHGLPLMMAVIGGAIERFAGHSQYYRDASAQLGHEPGPIGLHSIGHIAATDAEAVDTFWPVYRDRMATMARERGFPRPDRAHYLAEVEHGALFVGSPETVARKILGAAETLGLSRFDMKYDTYGTSVRDRAQTVELLGAAVGPLLVDARAPVAAGAPAPDRVADPRDGLDAVSRHRRAHGTR</sequence>
<dbReference type="GO" id="GO:0005829">
    <property type="term" value="C:cytosol"/>
    <property type="evidence" value="ECO:0007669"/>
    <property type="project" value="TreeGrafter"/>
</dbReference>
<dbReference type="PANTHER" id="PTHR30137:SF8">
    <property type="entry name" value="BLR5498 PROTEIN"/>
    <property type="match status" value="1"/>
</dbReference>
<dbReference type="GO" id="GO:0016705">
    <property type="term" value="F:oxidoreductase activity, acting on paired donors, with incorporation or reduction of molecular oxygen"/>
    <property type="evidence" value="ECO:0007669"/>
    <property type="project" value="InterPro"/>
</dbReference>
<evidence type="ECO:0000256" key="2">
    <source>
        <dbReference type="ARBA" id="ARBA00023033"/>
    </source>
</evidence>
<feature type="domain" description="Luciferase-like" evidence="4">
    <location>
        <begin position="24"/>
        <end position="307"/>
    </location>
</feature>
<organism evidence="5">
    <name type="scientific">uncultured Quadrisphaera sp</name>
    <dbReference type="NCBI Taxonomy" id="904978"/>
    <lineage>
        <taxon>Bacteria</taxon>
        <taxon>Bacillati</taxon>
        <taxon>Actinomycetota</taxon>
        <taxon>Actinomycetes</taxon>
        <taxon>Kineosporiales</taxon>
        <taxon>Kineosporiaceae</taxon>
        <taxon>Quadrisphaera</taxon>
        <taxon>environmental samples</taxon>
    </lineage>
</organism>
<dbReference type="SUPFAM" id="SSF51679">
    <property type="entry name" value="Bacterial luciferase-like"/>
    <property type="match status" value="1"/>
</dbReference>
<feature type="region of interest" description="Disordered" evidence="3">
    <location>
        <begin position="352"/>
        <end position="379"/>
    </location>
</feature>
<dbReference type="PANTHER" id="PTHR30137">
    <property type="entry name" value="LUCIFERASE-LIKE MONOOXYGENASE"/>
    <property type="match status" value="1"/>
</dbReference>
<evidence type="ECO:0000256" key="1">
    <source>
        <dbReference type="ARBA" id="ARBA00023002"/>
    </source>
</evidence>
<evidence type="ECO:0000256" key="3">
    <source>
        <dbReference type="SAM" id="MobiDB-lite"/>
    </source>
</evidence>
<reference evidence="5" key="1">
    <citation type="submission" date="2020-02" db="EMBL/GenBank/DDBJ databases">
        <authorList>
            <person name="Meier V. D."/>
        </authorList>
    </citation>
    <scope>NUCLEOTIDE SEQUENCE</scope>
    <source>
        <strain evidence="5">AVDCRST_MAG35</strain>
    </source>
</reference>
<keyword evidence="2" id="KW-0503">Monooxygenase</keyword>
<proteinExistence type="predicted"/>
<dbReference type="InterPro" id="IPR036661">
    <property type="entry name" value="Luciferase-like_sf"/>
</dbReference>
<dbReference type="GO" id="GO:0004497">
    <property type="term" value="F:monooxygenase activity"/>
    <property type="evidence" value="ECO:0007669"/>
    <property type="project" value="UniProtKB-KW"/>
</dbReference>
<dbReference type="Pfam" id="PF00296">
    <property type="entry name" value="Bac_luciferase"/>
    <property type="match status" value="1"/>
</dbReference>
<evidence type="ECO:0000259" key="4">
    <source>
        <dbReference type="Pfam" id="PF00296"/>
    </source>
</evidence>
<dbReference type="InterPro" id="IPR050766">
    <property type="entry name" value="Bact_Lucif_Oxidored"/>
</dbReference>
<protein>
    <submittedName>
        <fullName evidence="5">Putative oxidoreductase protein</fullName>
    </submittedName>
</protein>
<accession>A0A6J4Q127</accession>
<dbReference type="AlphaFoldDB" id="A0A6J4Q127"/>